<dbReference type="OrthoDB" id="8907433at2"/>
<sequence>MPNLRLTLLSAAFLLPAGSVLAQEGWQQPVYKCNDHTYSHAPCAAAPMGSRRVSKTYEAPVPQDRAKAMNRAQLPPEARRKCAELESSIRREEARLKSKPAPTQEELGDVAIQRVKYREMRC</sequence>
<evidence type="ECO:0008006" key="4">
    <source>
        <dbReference type="Google" id="ProtNLM"/>
    </source>
</evidence>
<reference evidence="2 3" key="1">
    <citation type="submission" date="2019-03" db="EMBL/GenBank/DDBJ databases">
        <title>Ramlibacter henchirensis DSM 14656, whole genome shotgun sequence.</title>
        <authorList>
            <person name="Zhang X."/>
            <person name="Feng G."/>
            <person name="Zhu H."/>
        </authorList>
    </citation>
    <scope>NUCLEOTIDE SEQUENCE [LARGE SCALE GENOMIC DNA]</scope>
    <source>
        <strain evidence="2 3">DSM 14656</strain>
    </source>
</reference>
<evidence type="ECO:0000313" key="3">
    <source>
        <dbReference type="Proteomes" id="UP000298180"/>
    </source>
</evidence>
<comment type="caution">
    <text evidence="2">The sequence shown here is derived from an EMBL/GenBank/DDBJ whole genome shotgun (WGS) entry which is preliminary data.</text>
</comment>
<gene>
    <name evidence="2" type="ORF">EZ313_13530</name>
</gene>
<accession>A0A4Z0BWA8</accession>
<feature type="signal peptide" evidence="1">
    <location>
        <begin position="1"/>
        <end position="22"/>
    </location>
</feature>
<proteinExistence type="predicted"/>
<dbReference type="AlphaFoldDB" id="A0A4Z0BWA8"/>
<evidence type="ECO:0000256" key="1">
    <source>
        <dbReference type="SAM" id="SignalP"/>
    </source>
</evidence>
<dbReference type="Proteomes" id="UP000298180">
    <property type="component" value="Unassembled WGS sequence"/>
</dbReference>
<feature type="chain" id="PRO_5021209447" description="DUF4124 domain-containing protein" evidence="1">
    <location>
        <begin position="23"/>
        <end position="122"/>
    </location>
</feature>
<dbReference type="RefSeq" id="WP_135263816.1">
    <property type="nucleotide sequence ID" value="NZ_SMLM01000002.1"/>
</dbReference>
<keyword evidence="3" id="KW-1185">Reference proteome</keyword>
<dbReference type="EMBL" id="SMLM01000002">
    <property type="protein sequence ID" value="TFZ02289.1"/>
    <property type="molecule type" value="Genomic_DNA"/>
</dbReference>
<keyword evidence="1" id="KW-0732">Signal</keyword>
<evidence type="ECO:0000313" key="2">
    <source>
        <dbReference type="EMBL" id="TFZ02289.1"/>
    </source>
</evidence>
<protein>
    <recommendedName>
        <fullName evidence="4">DUF4124 domain-containing protein</fullName>
    </recommendedName>
</protein>
<name>A0A4Z0BWA8_9BURK</name>
<organism evidence="2 3">
    <name type="scientific">Ramlibacter henchirensis</name>
    <dbReference type="NCBI Taxonomy" id="204072"/>
    <lineage>
        <taxon>Bacteria</taxon>
        <taxon>Pseudomonadati</taxon>
        <taxon>Pseudomonadota</taxon>
        <taxon>Betaproteobacteria</taxon>
        <taxon>Burkholderiales</taxon>
        <taxon>Comamonadaceae</taxon>
        <taxon>Ramlibacter</taxon>
    </lineage>
</organism>